<proteinExistence type="predicted"/>
<dbReference type="CDD" id="cd18808">
    <property type="entry name" value="SF1_C_Upf1"/>
    <property type="match status" value="1"/>
</dbReference>
<feature type="domain" description="DNA2/NAM7 helicase-like C-terminal" evidence="6">
    <location>
        <begin position="433"/>
        <end position="607"/>
    </location>
</feature>
<evidence type="ECO:0000256" key="1">
    <source>
        <dbReference type="ARBA" id="ARBA00022741"/>
    </source>
</evidence>
<name>A0AAD4ST19_9MAGN</name>
<dbReference type="EMBL" id="JAJJMB010008592">
    <property type="protein sequence ID" value="KAI3922790.1"/>
    <property type="molecule type" value="Genomic_DNA"/>
</dbReference>
<keyword evidence="4" id="KW-0067">ATP-binding</keyword>
<evidence type="ECO:0000259" key="7">
    <source>
        <dbReference type="Pfam" id="PF20073"/>
    </source>
</evidence>
<dbReference type="FunFam" id="3.40.50.300:FF:000326">
    <property type="entry name" value="P-loop containing nucleoside triphosphate hydrolase"/>
    <property type="match status" value="1"/>
</dbReference>
<protein>
    <recommendedName>
        <fullName evidence="10">Helicase MAGATAMA 3</fullName>
    </recommendedName>
</protein>
<feature type="domain" description="DUF6469" evidence="7">
    <location>
        <begin position="94"/>
        <end position="211"/>
    </location>
</feature>
<dbReference type="GO" id="GO:0005694">
    <property type="term" value="C:chromosome"/>
    <property type="evidence" value="ECO:0007669"/>
    <property type="project" value="UniProtKB-ARBA"/>
</dbReference>
<evidence type="ECO:0000259" key="5">
    <source>
        <dbReference type="Pfam" id="PF13086"/>
    </source>
</evidence>
<dbReference type="GO" id="GO:0004386">
    <property type="term" value="F:helicase activity"/>
    <property type="evidence" value="ECO:0007669"/>
    <property type="project" value="UniProtKB-KW"/>
</dbReference>
<dbReference type="PANTHER" id="PTHR10887:SF522">
    <property type="entry name" value="P-LOOP CONTAINING NUCLEOSIDE TRIPHOSPHATE HYDROLASES SUPERFAMILY PROTEIN"/>
    <property type="match status" value="1"/>
</dbReference>
<dbReference type="Proteomes" id="UP001202328">
    <property type="component" value="Unassembled WGS sequence"/>
</dbReference>
<evidence type="ECO:0000259" key="6">
    <source>
        <dbReference type="Pfam" id="PF13087"/>
    </source>
</evidence>
<comment type="caution">
    <text evidence="8">The sequence shown here is derived from an EMBL/GenBank/DDBJ whole genome shotgun (WGS) entry which is preliminary data.</text>
</comment>
<keyword evidence="9" id="KW-1185">Reference proteome</keyword>
<accession>A0AAD4ST19</accession>
<dbReference type="InterPro" id="IPR047187">
    <property type="entry name" value="SF1_C_Upf1"/>
</dbReference>
<keyword evidence="1" id="KW-0547">Nucleotide-binding</keyword>
<dbReference type="SUPFAM" id="SSF52540">
    <property type="entry name" value="P-loop containing nucleoside triphosphate hydrolases"/>
    <property type="match status" value="1"/>
</dbReference>
<gene>
    <name evidence="8" type="ORF">MKW98_006921</name>
</gene>
<dbReference type="Pfam" id="PF13087">
    <property type="entry name" value="AAA_12"/>
    <property type="match status" value="1"/>
</dbReference>
<dbReference type="InterPro" id="IPR041677">
    <property type="entry name" value="DNA2/NAM7_AAA_11"/>
</dbReference>
<keyword evidence="2" id="KW-0378">Hydrolase</keyword>
<evidence type="ECO:0000313" key="8">
    <source>
        <dbReference type="EMBL" id="KAI3922790.1"/>
    </source>
</evidence>
<dbReference type="InterPro" id="IPR045529">
    <property type="entry name" value="DUF6469"/>
</dbReference>
<sequence length="811" mass="92660">MASNSSCSSKEEEEEEEESIQLKGLICIIFSWTLKDVLNEHFYRDKVQRIPETFSSEEHYLESLRCPLLAETHTELFSSINNIHQSPTCKITSVHKHKDFKMPDFLVYDIMFDASKDTGYKNEIYKPHPSDVITFTHVRPVRFGSLERSYVPAFVLQVSRSPALEKEKGNNRTYLVQILASKPINEKTCMPTYAVFLINVTTNRRIWDALHGGNLNIVKKVLHEYQGGVKCGSCSQEVKRVPGKRLSKDLGTFNLNESQLHAVRSSIRTSACNHRNSVQLIWGPPGTGKTKTASALLWAMLKMKCRTLTCSPTNIGVVEVSARLMSIVRPTLQRGFSGLGDIVLFGNKDRMKIGDRCDLLDIFLDDRVEKVAKCLSYRTGWGSQLEAMILLLRNSSQQYSLYKDWRESNVEKKDSSAPVNIWEGLEDERSGLKFRMHPSISLFPNSEFYGKRLADAPNVKQKGYKRSLLDGDMYGPYSFINVPYGKEEFNDGHSRKNMLEAAVIDVIVQNLYKASVTNSQKVSVGVISPYKAQVSALIKKFGYKYEQQSNFSVSVRSVDGFQGGEEDIILISTVRTFGCGSVGFLSNRQRTNVAITRERYCLWIVGDGQALINSYSVWRKLLLNAKARGCYYNATEDYRLSKAIVNALAELNQLDDLINMNSLLLKGAWWKVIYGDGFLKYLRRVKNVETKKDGWRCHPEKPMKPENMTSYSSQLLEQSRITGNLYLLWTVDTIKENSRYIQVLKFLDILPLTEIPKFVEQLDSQFKTSTVDEMNRRKFKRLEGYVLINLYHLLLHLSHNYLTICCSNRSM</sequence>
<organism evidence="8 9">
    <name type="scientific">Papaver atlanticum</name>
    <dbReference type="NCBI Taxonomy" id="357466"/>
    <lineage>
        <taxon>Eukaryota</taxon>
        <taxon>Viridiplantae</taxon>
        <taxon>Streptophyta</taxon>
        <taxon>Embryophyta</taxon>
        <taxon>Tracheophyta</taxon>
        <taxon>Spermatophyta</taxon>
        <taxon>Magnoliopsida</taxon>
        <taxon>Ranunculales</taxon>
        <taxon>Papaveraceae</taxon>
        <taxon>Papaveroideae</taxon>
        <taxon>Papaver</taxon>
    </lineage>
</organism>
<keyword evidence="3" id="KW-0347">Helicase</keyword>
<dbReference type="PANTHER" id="PTHR10887">
    <property type="entry name" value="DNA2/NAM7 HELICASE FAMILY"/>
    <property type="match status" value="1"/>
</dbReference>
<dbReference type="InterPro" id="IPR027417">
    <property type="entry name" value="P-loop_NTPase"/>
</dbReference>
<feature type="domain" description="DNA2/NAM7 helicase helicase" evidence="5">
    <location>
        <begin position="254"/>
        <end position="370"/>
    </location>
</feature>
<dbReference type="Pfam" id="PF20073">
    <property type="entry name" value="DUF6469"/>
    <property type="match status" value="1"/>
</dbReference>
<evidence type="ECO:0000256" key="4">
    <source>
        <dbReference type="ARBA" id="ARBA00022840"/>
    </source>
</evidence>
<dbReference type="GO" id="GO:0005524">
    <property type="term" value="F:ATP binding"/>
    <property type="evidence" value="ECO:0007669"/>
    <property type="project" value="UniProtKB-KW"/>
</dbReference>
<dbReference type="InterPro" id="IPR045055">
    <property type="entry name" value="DNA2/NAM7-like"/>
</dbReference>
<evidence type="ECO:0000313" key="9">
    <source>
        <dbReference type="Proteomes" id="UP001202328"/>
    </source>
</evidence>
<reference evidence="8" key="1">
    <citation type="submission" date="2022-04" db="EMBL/GenBank/DDBJ databases">
        <title>A functionally conserved STORR gene fusion in Papaver species that diverged 16.8 million years ago.</title>
        <authorList>
            <person name="Catania T."/>
        </authorList>
    </citation>
    <scope>NUCLEOTIDE SEQUENCE</scope>
    <source>
        <strain evidence="8">S-188037</strain>
    </source>
</reference>
<evidence type="ECO:0008006" key="10">
    <source>
        <dbReference type="Google" id="ProtNLM"/>
    </source>
</evidence>
<evidence type="ECO:0000256" key="2">
    <source>
        <dbReference type="ARBA" id="ARBA00022801"/>
    </source>
</evidence>
<dbReference type="AlphaFoldDB" id="A0AAD4ST19"/>
<dbReference type="InterPro" id="IPR041679">
    <property type="entry name" value="DNA2/NAM7-like_C"/>
</dbReference>
<dbReference type="Pfam" id="PF13086">
    <property type="entry name" value="AAA_11"/>
    <property type="match status" value="1"/>
</dbReference>
<dbReference type="GO" id="GO:0016787">
    <property type="term" value="F:hydrolase activity"/>
    <property type="evidence" value="ECO:0007669"/>
    <property type="project" value="UniProtKB-KW"/>
</dbReference>
<dbReference type="Gene3D" id="3.40.50.300">
    <property type="entry name" value="P-loop containing nucleotide triphosphate hydrolases"/>
    <property type="match status" value="2"/>
</dbReference>
<evidence type="ECO:0000256" key="3">
    <source>
        <dbReference type="ARBA" id="ARBA00022806"/>
    </source>
</evidence>